<dbReference type="InterPro" id="IPR042214">
    <property type="entry name" value="TruD_catalytic"/>
</dbReference>
<feature type="domain" description="Pseudouridylate synthase PUS7L N-terminal" evidence="2">
    <location>
        <begin position="86"/>
        <end position="147"/>
    </location>
</feature>
<dbReference type="InterPro" id="IPR056963">
    <property type="entry name" value="PUS7L_N"/>
</dbReference>
<evidence type="ECO:0000313" key="4">
    <source>
        <dbReference type="Proteomes" id="UP001174677"/>
    </source>
</evidence>
<sequence>MATAKMTTDESDVGIFCYISQLPGFRGILKQRYSDFIVNEVDKDGNVVHLTSLEVPSQIVEAVEEGEKKVSIQIGKSYASEIESFRSLAGDSDAERLEAFITQVTTESEDCRSISPILLSPNSDKANRTAMHNFFKEKFKFLVTDTVDGPDASLKCIRVRLKSGGHNNGGRNSKKRKDRGGQPFDCRGSDQIVVGDLVYFKGDDTERETLGVNSECEVHSHDDVHDCSNSDETSGANLPEMKNTLVKAVTAEDISTGNYTIDDVILPMPGSRVSYPMNDVAKVYHDLAKKDTINLAESVHSVKEFSITSITGNYRRVFQKPTDFEWELLSYTDGNIPLAVTDLDKIAKVKSKNLFKEEERANGKEDKNPYCTRQPMSFQNDIHLSTDYNETEGEREVVLAQVNSVCDSYSQGTQMALKLSFTLPASSYATIAIRELLKTSSVALHKTLNQ</sequence>
<dbReference type="PANTHER" id="PTHR13326">
    <property type="entry name" value="TRNA PSEUDOURIDINE SYNTHASE D"/>
    <property type="match status" value="1"/>
</dbReference>
<protein>
    <recommendedName>
        <fullName evidence="2">Pseudouridylate synthase PUS7L N-terminal domain-containing protein</fullName>
    </recommendedName>
</protein>
<organism evidence="3 4">
    <name type="scientific">Hevea brasiliensis</name>
    <name type="common">Para rubber tree</name>
    <name type="synonym">Siphonia brasiliensis</name>
    <dbReference type="NCBI Taxonomy" id="3981"/>
    <lineage>
        <taxon>Eukaryota</taxon>
        <taxon>Viridiplantae</taxon>
        <taxon>Streptophyta</taxon>
        <taxon>Embryophyta</taxon>
        <taxon>Tracheophyta</taxon>
        <taxon>Spermatophyta</taxon>
        <taxon>Magnoliopsida</taxon>
        <taxon>eudicotyledons</taxon>
        <taxon>Gunneridae</taxon>
        <taxon>Pentapetalae</taxon>
        <taxon>rosids</taxon>
        <taxon>fabids</taxon>
        <taxon>Malpighiales</taxon>
        <taxon>Euphorbiaceae</taxon>
        <taxon>Crotonoideae</taxon>
        <taxon>Micrandreae</taxon>
        <taxon>Hevea</taxon>
    </lineage>
</organism>
<dbReference type="Pfam" id="PF23943">
    <property type="entry name" value="PUS7L_N"/>
    <property type="match status" value="1"/>
</dbReference>
<gene>
    <name evidence="3" type="ORF">P3X46_008407</name>
</gene>
<accession>A0ABQ9ML74</accession>
<dbReference type="EMBL" id="JARPOI010000005">
    <property type="protein sequence ID" value="KAJ9180125.1"/>
    <property type="molecule type" value="Genomic_DNA"/>
</dbReference>
<reference evidence="3" key="1">
    <citation type="journal article" date="2023" name="Plant Biotechnol. J.">
        <title>Chromosome-level wild Hevea brasiliensis genome provides new tools for genomic-assisted breeding and valuable loci to elevate rubber yield.</title>
        <authorList>
            <person name="Cheng H."/>
            <person name="Song X."/>
            <person name="Hu Y."/>
            <person name="Wu T."/>
            <person name="Yang Q."/>
            <person name="An Z."/>
            <person name="Feng S."/>
            <person name="Deng Z."/>
            <person name="Wu W."/>
            <person name="Zeng X."/>
            <person name="Tu M."/>
            <person name="Wang X."/>
            <person name="Huang H."/>
        </authorList>
    </citation>
    <scope>NUCLEOTIDE SEQUENCE</scope>
    <source>
        <strain evidence="3">MT/VB/25A 57/8</strain>
    </source>
</reference>
<keyword evidence="4" id="KW-1185">Reference proteome</keyword>
<dbReference type="Proteomes" id="UP001174677">
    <property type="component" value="Chromosome 5"/>
</dbReference>
<evidence type="ECO:0000259" key="2">
    <source>
        <dbReference type="Pfam" id="PF23943"/>
    </source>
</evidence>
<dbReference type="PIRSF" id="PIRSF037016">
    <property type="entry name" value="Pseudouridin_synth_euk_prd"/>
    <property type="match status" value="1"/>
</dbReference>
<proteinExistence type="predicted"/>
<evidence type="ECO:0000313" key="3">
    <source>
        <dbReference type="EMBL" id="KAJ9180125.1"/>
    </source>
</evidence>
<name>A0ABQ9ML74_HEVBR</name>
<evidence type="ECO:0000256" key="1">
    <source>
        <dbReference type="SAM" id="MobiDB-lite"/>
    </source>
</evidence>
<dbReference type="InterPro" id="IPR001656">
    <property type="entry name" value="PsdUridine_synth_TruD"/>
</dbReference>
<comment type="caution">
    <text evidence="3">The sequence shown here is derived from an EMBL/GenBank/DDBJ whole genome shotgun (WGS) entry which is preliminary data.</text>
</comment>
<dbReference type="PANTHER" id="PTHR13326:SF21">
    <property type="entry name" value="PSEUDOURIDYLATE SYNTHASE PUS7L"/>
    <property type="match status" value="1"/>
</dbReference>
<feature type="region of interest" description="Disordered" evidence="1">
    <location>
        <begin position="165"/>
        <end position="185"/>
    </location>
</feature>
<dbReference type="SUPFAM" id="SSF55120">
    <property type="entry name" value="Pseudouridine synthase"/>
    <property type="match status" value="2"/>
</dbReference>
<dbReference type="InterPro" id="IPR020103">
    <property type="entry name" value="PsdUridine_synth_cat_dom_sf"/>
</dbReference>
<dbReference type="Gene3D" id="3.30.2350.20">
    <property type="entry name" value="TruD, catalytic domain"/>
    <property type="match status" value="1"/>
</dbReference>